<feature type="region of interest" description="Disordered" evidence="1">
    <location>
        <begin position="53"/>
        <end position="86"/>
    </location>
</feature>
<protein>
    <submittedName>
        <fullName evidence="2">Uncharacterized protein</fullName>
    </submittedName>
</protein>
<evidence type="ECO:0000313" key="2">
    <source>
        <dbReference type="EMBL" id="OIJ86760.1"/>
    </source>
</evidence>
<gene>
    <name evidence="2" type="ORF">BIV23_43545</name>
</gene>
<dbReference type="EMBL" id="MLYO01000120">
    <property type="protein sequence ID" value="OIJ86760.1"/>
    <property type="molecule type" value="Genomic_DNA"/>
</dbReference>
<name>A0A1S2NZ50_9ACTN</name>
<dbReference type="RefSeq" id="WP_071386524.1">
    <property type="nucleotide sequence ID" value="NZ_MLYO01000120.1"/>
</dbReference>
<dbReference type="Proteomes" id="UP000179642">
    <property type="component" value="Unassembled WGS sequence"/>
</dbReference>
<evidence type="ECO:0000313" key="3">
    <source>
        <dbReference type="Proteomes" id="UP000179642"/>
    </source>
</evidence>
<dbReference type="OrthoDB" id="4232218at2"/>
<proteinExistence type="predicted"/>
<keyword evidence="3" id="KW-1185">Reference proteome</keyword>
<evidence type="ECO:0000256" key="1">
    <source>
        <dbReference type="SAM" id="MobiDB-lite"/>
    </source>
</evidence>
<feature type="compositionally biased region" description="Basic and acidic residues" evidence="1">
    <location>
        <begin position="76"/>
        <end position="86"/>
    </location>
</feature>
<organism evidence="2 3">
    <name type="scientific">Streptomyces monashensis</name>
    <dbReference type="NCBI Taxonomy" id="1678012"/>
    <lineage>
        <taxon>Bacteria</taxon>
        <taxon>Bacillati</taxon>
        <taxon>Actinomycetota</taxon>
        <taxon>Actinomycetes</taxon>
        <taxon>Kitasatosporales</taxon>
        <taxon>Streptomycetaceae</taxon>
        <taxon>Streptomyces</taxon>
    </lineage>
</organism>
<reference evidence="2 3" key="1">
    <citation type="submission" date="2016-10" db="EMBL/GenBank/DDBJ databases">
        <title>Genome sequence of Streptomyces sp. MUSC 1.</title>
        <authorList>
            <person name="Lee L.-H."/>
            <person name="Ser H.-L."/>
            <person name="Law J.W.-F."/>
        </authorList>
    </citation>
    <scope>NUCLEOTIDE SEQUENCE [LARGE SCALE GENOMIC DNA]</scope>
    <source>
        <strain evidence="2 3">MUSC 1</strain>
    </source>
</reference>
<accession>A0A1S2NZ50</accession>
<comment type="caution">
    <text evidence="2">The sequence shown here is derived from an EMBL/GenBank/DDBJ whole genome shotgun (WGS) entry which is preliminary data.</text>
</comment>
<dbReference type="AlphaFoldDB" id="A0A1S2NZ50"/>
<sequence>MPVLTVIHIPLLGHTPARKRDAVRAWFAHILRQLADSPTDSTVIRALPRPAATRTPLAHAQHVGPHAHGHTVTGSDGRRHLEATWH</sequence>